<proteinExistence type="predicted"/>
<sequence length="50" mass="5358">LNEKATYPGLLYGENTTKHIFSSQILPKSNPPGINMNKIGARVVSNSSGL</sequence>
<comment type="caution">
    <text evidence="1">The sequence shown here is derived from an EMBL/GenBank/DDBJ whole genome shotgun (WGS) entry which is preliminary data.</text>
</comment>
<evidence type="ECO:0000313" key="1">
    <source>
        <dbReference type="EMBL" id="GAH22572.1"/>
    </source>
</evidence>
<dbReference type="EMBL" id="BART01041027">
    <property type="protein sequence ID" value="GAH22572.1"/>
    <property type="molecule type" value="Genomic_DNA"/>
</dbReference>
<accession>X1DQY4</accession>
<feature type="non-terminal residue" evidence="1">
    <location>
        <position position="1"/>
    </location>
</feature>
<reference evidence="1" key="1">
    <citation type="journal article" date="2014" name="Front. Microbiol.">
        <title>High frequency of phylogenetically diverse reductive dehalogenase-homologous genes in deep subseafloor sedimentary metagenomes.</title>
        <authorList>
            <person name="Kawai M."/>
            <person name="Futagami T."/>
            <person name="Toyoda A."/>
            <person name="Takaki Y."/>
            <person name="Nishi S."/>
            <person name="Hori S."/>
            <person name="Arai W."/>
            <person name="Tsubouchi T."/>
            <person name="Morono Y."/>
            <person name="Uchiyama I."/>
            <person name="Ito T."/>
            <person name="Fujiyama A."/>
            <person name="Inagaki F."/>
            <person name="Takami H."/>
        </authorList>
    </citation>
    <scope>NUCLEOTIDE SEQUENCE</scope>
    <source>
        <strain evidence="1">Expedition CK06-06</strain>
    </source>
</reference>
<gene>
    <name evidence="1" type="ORF">S01H4_66329</name>
</gene>
<protein>
    <submittedName>
        <fullName evidence="1">Uncharacterized protein</fullName>
    </submittedName>
</protein>
<dbReference type="AlphaFoldDB" id="X1DQY4"/>
<name>X1DQY4_9ZZZZ</name>
<organism evidence="1">
    <name type="scientific">marine sediment metagenome</name>
    <dbReference type="NCBI Taxonomy" id="412755"/>
    <lineage>
        <taxon>unclassified sequences</taxon>
        <taxon>metagenomes</taxon>
        <taxon>ecological metagenomes</taxon>
    </lineage>
</organism>